<dbReference type="EMBL" id="JANIGO010000001">
    <property type="protein sequence ID" value="MCQ8894976.1"/>
    <property type="molecule type" value="Genomic_DNA"/>
</dbReference>
<dbReference type="Proteomes" id="UP001204142">
    <property type="component" value="Unassembled WGS sequence"/>
</dbReference>
<evidence type="ECO:0000313" key="1">
    <source>
        <dbReference type="EMBL" id="MCQ8894976.1"/>
    </source>
</evidence>
<protein>
    <recommendedName>
        <fullName evidence="3">Glycerophosphodiester phosphodiesterase</fullName>
    </recommendedName>
</protein>
<evidence type="ECO:0000313" key="2">
    <source>
        <dbReference type="Proteomes" id="UP001204142"/>
    </source>
</evidence>
<gene>
    <name evidence="1" type="ORF">NQT62_00805</name>
</gene>
<evidence type="ECO:0008006" key="3">
    <source>
        <dbReference type="Google" id="ProtNLM"/>
    </source>
</evidence>
<reference evidence="1 2" key="1">
    <citation type="submission" date="2022-07" db="EMBL/GenBank/DDBJ databases">
        <authorList>
            <person name="Xamxidin M."/>
            <person name="Wu M."/>
        </authorList>
    </citation>
    <scope>NUCLEOTIDE SEQUENCE [LARGE SCALE GENOMIC DNA]</scope>
    <source>
        <strain evidence="1 2">NBRC 111650</strain>
    </source>
</reference>
<accession>A0ABT1WBT6</accession>
<comment type="caution">
    <text evidence="1">The sequence shown here is derived from an EMBL/GenBank/DDBJ whole genome shotgun (WGS) entry which is preliminary data.</text>
</comment>
<sequence length="256" mass="28218">MSAHHTYPHTQPLERVQQAVARLPALPRDDKAFWRHDNGVVLGRFQDLVVSSGLSPIAHVLSGERIGHVAHTVGLDGAIQELTFENLDSNTYIASDRLIRALHTLNYFGVSPEPVRLFLDVNQRFFTSVVDNHGKAFRTLIESLGLSPTHFVIQVVANAVTDLSTLAFAADNYRRNGFLTGLHAHSSLEANSLIAQIRPDFLSVWVTTDWNLSELPALYAAAAEFRVTPIARYSGDLSLAHAVQQAGFEFQQVGPT</sequence>
<proteinExistence type="predicted"/>
<keyword evidence="2" id="KW-1185">Reference proteome</keyword>
<name>A0ABT1WBT6_9BURK</name>
<dbReference type="RefSeq" id="WP_256762628.1">
    <property type="nucleotide sequence ID" value="NZ_JANIGO010000001.1"/>
</dbReference>
<organism evidence="1 2">
    <name type="scientific">Limnobacter humi</name>
    <dbReference type="NCBI Taxonomy" id="1778671"/>
    <lineage>
        <taxon>Bacteria</taxon>
        <taxon>Pseudomonadati</taxon>
        <taxon>Pseudomonadota</taxon>
        <taxon>Betaproteobacteria</taxon>
        <taxon>Burkholderiales</taxon>
        <taxon>Burkholderiaceae</taxon>
        <taxon>Limnobacter</taxon>
    </lineage>
</organism>